<reference evidence="1 2" key="1">
    <citation type="submission" date="2023-10" db="EMBL/GenBank/DDBJ databases">
        <title>Genomes of two closely related lineages of the louse Polyplax serrata with different host specificities.</title>
        <authorList>
            <person name="Martinu J."/>
            <person name="Tarabai H."/>
            <person name="Stefka J."/>
            <person name="Hypsa V."/>
        </authorList>
    </citation>
    <scope>NUCLEOTIDE SEQUENCE [LARGE SCALE GENOMIC DNA]</scope>
    <source>
        <strain evidence="1">HR10_N</strain>
    </source>
</reference>
<evidence type="ECO:0000313" key="2">
    <source>
        <dbReference type="Proteomes" id="UP001372834"/>
    </source>
</evidence>
<accession>A0AAN8SA52</accession>
<name>A0AAN8SA52_POLSC</name>
<dbReference type="EMBL" id="JAWJWE010000003">
    <property type="protein sequence ID" value="KAK6638956.1"/>
    <property type="molecule type" value="Genomic_DNA"/>
</dbReference>
<comment type="caution">
    <text evidence="1">The sequence shown here is derived from an EMBL/GenBank/DDBJ whole genome shotgun (WGS) entry which is preliminary data.</text>
</comment>
<sequence length="79" mass="8355">MNHEIRTCFTARSLISRLTRAKVALDAASAVHAIHLTNESFTKSSGVSVRTVAPVVVSLTGASVQTGTPGFLRAFGKQK</sequence>
<organism evidence="1 2">
    <name type="scientific">Polyplax serrata</name>
    <name type="common">Common mouse louse</name>
    <dbReference type="NCBI Taxonomy" id="468196"/>
    <lineage>
        <taxon>Eukaryota</taxon>
        <taxon>Metazoa</taxon>
        <taxon>Ecdysozoa</taxon>
        <taxon>Arthropoda</taxon>
        <taxon>Hexapoda</taxon>
        <taxon>Insecta</taxon>
        <taxon>Pterygota</taxon>
        <taxon>Neoptera</taxon>
        <taxon>Paraneoptera</taxon>
        <taxon>Psocodea</taxon>
        <taxon>Troctomorpha</taxon>
        <taxon>Phthiraptera</taxon>
        <taxon>Anoplura</taxon>
        <taxon>Polyplacidae</taxon>
        <taxon>Polyplax</taxon>
    </lineage>
</organism>
<evidence type="ECO:0000313" key="1">
    <source>
        <dbReference type="EMBL" id="KAK6638956.1"/>
    </source>
</evidence>
<proteinExistence type="predicted"/>
<dbReference type="Proteomes" id="UP001372834">
    <property type="component" value="Unassembled WGS sequence"/>
</dbReference>
<protein>
    <submittedName>
        <fullName evidence="1">Uncharacterized protein</fullName>
    </submittedName>
</protein>
<dbReference type="AlphaFoldDB" id="A0AAN8SA52"/>
<gene>
    <name evidence="1" type="ORF">RUM43_007226</name>
</gene>